<keyword evidence="1" id="KW-0472">Membrane</keyword>
<reference evidence="2 3" key="1">
    <citation type="submission" date="2015-02" db="EMBL/GenBank/DDBJ databases">
        <title>Mycoplasma mycoides subsp. mycoides strain:B237 Genome sequencing.</title>
        <authorList>
            <person name="Fischer A."/>
            <person name="Santana-Cruz I."/>
            <person name="Schieck E."/>
            <person name="Gourle H."/>
            <person name="Lambert M."/>
            <person name="Nadendla S."/>
            <person name="Miller R.A."/>
            <person name="Weber J."/>
            <person name="Bongcam-Rudloff E."/>
            <person name="Vashee S."/>
            <person name="Frey J."/>
            <person name="Jores J."/>
        </authorList>
    </citation>
    <scope>NUCLEOTIDE SEQUENCE [LARGE SCALE GENOMIC DNA]</scope>
    <source>
        <strain evidence="2 3">B237</strain>
    </source>
</reference>
<gene>
    <name evidence="2" type="ORF">TS59_0259</name>
</gene>
<dbReference type="KEGG" id="mmyi:mycmycITA_00253"/>
<dbReference type="Proteomes" id="UP000033624">
    <property type="component" value="Unassembled WGS sequence"/>
</dbReference>
<comment type="caution">
    <text evidence="2">The sequence shown here is derived from an EMBL/GenBank/DDBJ whole genome shotgun (WGS) entry which is preliminary data.</text>
</comment>
<organism evidence="2 3">
    <name type="scientific">Mycoplasma mycoides subsp. mycoides</name>
    <dbReference type="NCBI Taxonomy" id="2103"/>
    <lineage>
        <taxon>Bacteria</taxon>
        <taxon>Bacillati</taxon>
        <taxon>Mycoplasmatota</taxon>
        <taxon>Mollicutes</taxon>
        <taxon>Mycoplasmataceae</taxon>
        <taxon>Mycoplasma</taxon>
    </lineage>
</organism>
<keyword evidence="1" id="KW-1133">Transmembrane helix</keyword>
<evidence type="ECO:0000313" key="3">
    <source>
        <dbReference type="Proteomes" id="UP000033624"/>
    </source>
</evidence>
<protein>
    <submittedName>
        <fullName evidence="2">Membrane protein</fullName>
    </submittedName>
</protein>
<accession>A0AAE2EI48</accession>
<proteinExistence type="predicted"/>
<feature type="transmembrane region" description="Helical" evidence="1">
    <location>
        <begin position="27"/>
        <end position="44"/>
    </location>
</feature>
<dbReference type="AlphaFoldDB" id="A0AAE2EI48"/>
<name>A0AAE2EI48_MYCMY</name>
<sequence length="62" mass="7202">MKLSLWLVLFFTTLLFSLFVPTPYNVPVLVMILVIAIYSTIFIIRSKKLKKIESNEIKKGIE</sequence>
<evidence type="ECO:0000256" key="1">
    <source>
        <dbReference type="SAM" id="Phobius"/>
    </source>
</evidence>
<dbReference type="EMBL" id="LAEW01000001">
    <property type="protein sequence ID" value="KJQ45644.1"/>
    <property type="molecule type" value="Genomic_DNA"/>
</dbReference>
<keyword evidence="1" id="KW-0812">Transmembrane</keyword>
<evidence type="ECO:0000313" key="2">
    <source>
        <dbReference type="EMBL" id="KJQ45644.1"/>
    </source>
</evidence>